<dbReference type="InterPro" id="IPR016181">
    <property type="entry name" value="Acyl_CoA_acyltransferase"/>
</dbReference>
<protein>
    <submittedName>
        <fullName evidence="4">GNAT family N-acetyltransferase</fullName>
    </submittedName>
</protein>
<accession>A0A290Z924</accession>
<dbReference type="Pfam" id="PF00583">
    <property type="entry name" value="Acetyltransf_1"/>
    <property type="match status" value="1"/>
</dbReference>
<dbReference type="InterPro" id="IPR000182">
    <property type="entry name" value="GNAT_dom"/>
</dbReference>
<evidence type="ECO:0000259" key="3">
    <source>
        <dbReference type="PROSITE" id="PS51186"/>
    </source>
</evidence>
<proteinExistence type="predicted"/>
<dbReference type="InterPro" id="IPR051016">
    <property type="entry name" value="Diverse_Substrate_AcTransf"/>
</dbReference>
<dbReference type="PROSITE" id="PS51186">
    <property type="entry name" value="GNAT"/>
    <property type="match status" value="1"/>
</dbReference>
<gene>
    <name evidence="4" type="ORF">CNX65_21100</name>
</gene>
<dbReference type="PANTHER" id="PTHR10545">
    <property type="entry name" value="DIAMINE N-ACETYLTRANSFERASE"/>
    <property type="match status" value="1"/>
</dbReference>
<dbReference type="KEGG" id="apre:CNX65_21100"/>
<name>A0A290Z924_9PSEU</name>
<organism evidence="4 5">
    <name type="scientific">Actinosynnema pretiosum</name>
    <dbReference type="NCBI Taxonomy" id="42197"/>
    <lineage>
        <taxon>Bacteria</taxon>
        <taxon>Bacillati</taxon>
        <taxon>Actinomycetota</taxon>
        <taxon>Actinomycetes</taxon>
        <taxon>Pseudonocardiales</taxon>
        <taxon>Pseudonocardiaceae</taxon>
        <taxon>Actinosynnema</taxon>
    </lineage>
</organism>
<dbReference type="CDD" id="cd04301">
    <property type="entry name" value="NAT_SF"/>
    <property type="match status" value="1"/>
</dbReference>
<feature type="domain" description="N-acetyltransferase" evidence="3">
    <location>
        <begin position="6"/>
        <end position="156"/>
    </location>
</feature>
<evidence type="ECO:0000313" key="5">
    <source>
        <dbReference type="Proteomes" id="UP000218505"/>
    </source>
</evidence>
<sequence length="165" mass="18336">MGVSDVEVRPIEPDQLHGLLELCREHAAYERAGFRESGQVERWRAALFGDRPVLHGWVAVDGGGRLCGYMTATIDFATWGAEPFAYLDCLYLREPYRGSGLGRAFFERLRGFAAARGCARVEWQTPPDNELGIGFYRRMGATDRPKARFSYDVTGQADGTGQVAP</sequence>
<keyword evidence="2" id="KW-0012">Acyltransferase</keyword>
<dbReference type="GO" id="GO:0008080">
    <property type="term" value="F:N-acetyltransferase activity"/>
    <property type="evidence" value="ECO:0007669"/>
    <property type="project" value="UniProtKB-ARBA"/>
</dbReference>
<evidence type="ECO:0000256" key="2">
    <source>
        <dbReference type="ARBA" id="ARBA00023315"/>
    </source>
</evidence>
<reference evidence="4" key="1">
    <citation type="submission" date="2017-09" db="EMBL/GenBank/DDBJ databases">
        <title>Complete Genome Sequence of ansamitocin-producing Bacterium Actinosynnema pretiosum X47.</title>
        <authorList>
            <person name="Cao G."/>
            <person name="Zong G."/>
            <person name="Zhong C."/>
            <person name="Fu J."/>
        </authorList>
    </citation>
    <scope>NUCLEOTIDE SEQUENCE [LARGE SCALE GENOMIC DNA]</scope>
    <source>
        <strain evidence="4">X47</strain>
    </source>
</reference>
<dbReference type="Proteomes" id="UP000218505">
    <property type="component" value="Chromosome"/>
</dbReference>
<dbReference type="PANTHER" id="PTHR10545:SF29">
    <property type="entry name" value="GH14572P-RELATED"/>
    <property type="match status" value="1"/>
</dbReference>
<keyword evidence="5" id="KW-1185">Reference proteome</keyword>
<dbReference type="SUPFAM" id="SSF55729">
    <property type="entry name" value="Acyl-CoA N-acyltransferases (Nat)"/>
    <property type="match status" value="1"/>
</dbReference>
<evidence type="ECO:0000313" key="4">
    <source>
        <dbReference type="EMBL" id="ATE55473.1"/>
    </source>
</evidence>
<dbReference type="EMBL" id="CP023445">
    <property type="protein sequence ID" value="ATE55473.1"/>
    <property type="molecule type" value="Genomic_DNA"/>
</dbReference>
<evidence type="ECO:0000256" key="1">
    <source>
        <dbReference type="ARBA" id="ARBA00022679"/>
    </source>
</evidence>
<dbReference type="Gene3D" id="3.40.630.30">
    <property type="match status" value="1"/>
</dbReference>
<keyword evidence="1" id="KW-0808">Transferase</keyword>
<dbReference type="AlphaFoldDB" id="A0A290Z924"/>